<dbReference type="InterPro" id="IPR050708">
    <property type="entry name" value="T6SS_VgrG/RHS"/>
</dbReference>
<evidence type="ECO:0000259" key="3">
    <source>
        <dbReference type="Pfam" id="PF22178"/>
    </source>
</evidence>
<proteinExistence type="inferred from homology"/>
<feature type="domain" description="Gp5/Type VI secretion system Vgr C-terminal trimerisation" evidence="3">
    <location>
        <begin position="469"/>
        <end position="557"/>
    </location>
</feature>
<dbReference type="NCBIfam" id="TIGR03361">
    <property type="entry name" value="VI_Rhs_Vgr"/>
    <property type="match status" value="1"/>
</dbReference>
<dbReference type="RefSeq" id="WP_104922855.1">
    <property type="nucleotide sequence ID" value="NZ_CP019062.1"/>
</dbReference>
<sequence length="704" mass="78524">MSRSGTRFTFEIDGLPAETFTVMDFHLSQSYSSLFSLNVSLASAEQAIPFEDILDETGVLTIWQGEQPQRRVKGVVTCCEQGDTGKHQTVYQLSIRPFLWRSSQRRNCRSFQNSDPKGIIGTLLTEMDTGSHDELFRNAHPQREFCVQFMETDYAFISRLVSEEGIFFYEQENLEGDDQVLVFADDRAGLQMLEPLPYNPNTASEAETYCINYFRRNAQISPAKATTKDYTFTAPNWQAEYQQVPERMPYQRPEYEFFDYPGRFKDEQHGADFARYQLDGWRNEVDFVVGASNSPQLQPGVCFPLTDHPREDLNDRWQVISIDMHGEQPQALIGQGGQGTTLNTRFKAIPWSQTWRPQPLPKPRVDGPQIALVTGPAGEEIYCDKHGRVRVKFAWDRYNNADQSSSCWVRVSQAWAGTGFGNIAIPRVGQEVIVDFLNGDPDQPIITGRTYHATNRAPGNLPATKTQTAIRTKTYKGDGFNELRFEDAPSQEEIYIHAEKDMNHIINNDRTSLTKRHSVDKVQGNSATLVQRNNIVHVDGTNSHYAGGNYVLSVGKGFTDGYRNLDMTKYQDNAADTLKQLALSAGAYGLTAGSGNMIVRVEGNRTEHINMADTSSTDGAKTINAGRDLTLNTSMLLNFHSGSHSKEMCGGAKLIQANNGIELHAGASSISLNNDGHITIKGSSISIEGMADIQLKAKIIGMEG</sequence>
<dbReference type="Proteomes" id="UP000239197">
    <property type="component" value="Chromosome"/>
</dbReference>
<dbReference type="OrthoDB" id="6710627at2"/>
<dbReference type="InterPro" id="IPR006533">
    <property type="entry name" value="T6SS_Vgr_RhsGE"/>
</dbReference>
<dbReference type="PANTHER" id="PTHR32305:SF11">
    <property type="entry name" value="TYPE VI SECRETION SYSTEM SPIKE PROTEIN VGRG3"/>
    <property type="match status" value="1"/>
</dbReference>
<dbReference type="Gene3D" id="2.30.110.50">
    <property type="match status" value="1"/>
</dbReference>
<dbReference type="AlphaFoldDB" id="A0A2L1URD7"/>
<dbReference type="KEGG" id="rox:BV494_10610"/>
<evidence type="ECO:0000313" key="4">
    <source>
        <dbReference type="EMBL" id="AVF35358.1"/>
    </source>
</evidence>
<dbReference type="InterPro" id="IPR054030">
    <property type="entry name" value="Gp5_Vgr_C"/>
</dbReference>
<evidence type="ECO:0000256" key="1">
    <source>
        <dbReference type="ARBA" id="ARBA00005558"/>
    </source>
</evidence>
<dbReference type="InterPro" id="IPR006531">
    <property type="entry name" value="Gp5/Vgr_OB"/>
</dbReference>
<evidence type="ECO:0000259" key="2">
    <source>
        <dbReference type="Pfam" id="PF04717"/>
    </source>
</evidence>
<dbReference type="Pfam" id="PF05954">
    <property type="entry name" value="Phage_GPD"/>
    <property type="match status" value="1"/>
</dbReference>
<dbReference type="NCBIfam" id="TIGR01646">
    <property type="entry name" value="vgr_GE"/>
    <property type="match status" value="1"/>
</dbReference>
<gene>
    <name evidence="4" type="ORF">BV494_10610</name>
</gene>
<feature type="domain" description="Gp5/Type VI secretion system Vgr protein OB-fold" evidence="2">
    <location>
        <begin position="384"/>
        <end position="451"/>
    </location>
</feature>
<dbReference type="InterPro" id="IPR017847">
    <property type="entry name" value="T6SS_RhsGE_Vgr_subset"/>
</dbReference>
<accession>A0A2L1URD7</accession>
<comment type="similarity">
    <text evidence="1">Belongs to the VgrG protein family.</text>
</comment>
<dbReference type="InterPro" id="IPR037026">
    <property type="entry name" value="Vgr_OB-fold_dom_sf"/>
</dbReference>
<dbReference type="Pfam" id="PF22178">
    <property type="entry name" value="Gp5_trimer_C"/>
    <property type="match status" value="1"/>
</dbReference>
<dbReference type="SUPFAM" id="SSF69349">
    <property type="entry name" value="Phage fibre proteins"/>
    <property type="match status" value="1"/>
</dbReference>
<reference evidence="5" key="1">
    <citation type="submission" date="2017-01" db="EMBL/GenBank/DDBJ databases">
        <title>Genome sequence of Rouxiella sp. ERMR1:05.</title>
        <authorList>
            <person name="Kumar R."/>
            <person name="Singh D."/>
            <person name="Kumar S."/>
        </authorList>
    </citation>
    <scope>NUCLEOTIDE SEQUENCE [LARGE SCALE GENOMIC DNA]</scope>
    <source>
        <strain evidence="5">ERMR1:05</strain>
    </source>
</reference>
<dbReference type="SUPFAM" id="SSF69279">
    <property type="entry name" value="Phage tail proteins"/>
    <property type="match status" value="2"/>
</dbReference>
<evidence type="ECO:0000313" key="5">
    <source>
        <dbReference type="Proteomes" id="UP000239197"/>
    </source>
</evidence>
<dbReference type="Pfam" id="PF04717">
    <property type="entry name" value="Phage_base_V"/>
    <property type="match status" value="1"/>
</dbReference>
<dbReference type="Gene3D" id="4.10.220.110">
    <property type="match status" value="1"/>
</dbReference>
<organism evidence="4 5">
    <name type="scientific">Rahnella sikkimica</name>
    <dbReference type="NCBI Taxonomy" id="1805933"/>
    <lineage>
        <taxon>Bacteria</taxon>
        <taxon>Pseudomonadati</taxon>
        <taxon>Pseudomonadota</taxon>
        <taxon>Gammaproteobacteria</taxon>
        <taxon>Enterobacterales</taxon>
        <taxon>Yersiniaceae</taxon>
        <taxon>Rahnella</taxon>
    </lineage>
</organism>
<dbReference type="Gene3D" id="2.40.50.230">
    <property type="entry name" value="Gp5 N-terminal domain"/>
    <property type="match status" value="1"/>
</dbReference>
<dbReference type="PANTHER" id="PTHR32305">
    <property type="match status" value="1"/>
</dbReference>
<protein>
    <submittedName>
        <fullName evidence="4">Type IV secretion protein Rhs</fullName>
    </submittedName>
</protein>
<name>A0A2L1URD7_9GAMM</name>
<keyword evidence="5" id="KW-1185">Reference proteome</keyword>
<dbReference type="SUPFAM" id="SSF69255">
    <property type="entry name" value="gp5 N-terminal domain-like"/>
    <property type="match status" value="1"/>
</dbReference>
<dbReference type="Gene3D" id="3.55.50.10">
    <property type="entry name" value="Baseplate protein-like domains"/>
    <property type="match status" value="1"/>
</dbReference>
<dbReference type="EMBL" id="CP019062">
    <property type="protein sequence ID" value="AVF35358.1"/>
    <property type="molecule type" value="Genomic_DNA"/>
</dbReference>